<evidence type="ECO:0000256" key="2">
    <source>
        <dbReference type="ARBA" id="ARBA00022618"/>
    </source>
</evidence>
<keyword evidence="2" id="KW-0132">Cell division</keyword>
<accession>A0A0G2BNJ6</accession>
<protein>
    <submittedName>
        <fullName evidence="5">Segregation and condensation protein B</fullName>
    </submittedName>
</protein>
<dbReference type="Proteomes" id="UP000034789">
    <property type="component" value="Unassembled WGS sequence"/>
</dbReference>
<dbReference type="AlphaFoldDB" id="A0A0G2BNJ6"/>
<evidence type="ECO:0000313" key="5">
    <source>
        <dbReference type="EMBL" id="KKW47504.1"/>
    </source>
</evidence>
<keyword evidence="1" id="KW-0963">Cytoplasm</keyword>
<evidence type="ECO:0000313" key="6">
    <source>
        <dbReference type="Proteomes" id="UP000034789"/>
    </source>
</evidence>
<evidence type="ECO:0000256" key="4">
    <source>
        <dbReference type="ARBA" id="ARBA00023306"/>
    </source>
</evidence>
<sequence>MRAFRDSDNMPARNDIAARAHAFLFSEGGELTHKKLALLLECKEEELGAALDALSERLEGSGVALVRTDTAASLAISKETSEAVRLAQKRELERDIGDAGLEVLAIVLYLGPSTRARIDYIRGVNTSSTLRTLLSRGLLERTENPEDAREYLYRPAIELLAHLGIKNGKELPEYATIAAELAAFEQANGPRPENGVSTDT</sequence>
<keyword evidence="3" id="KW-0159">Chromosome partition</keyword>
<proteinExistence type="predicted"/>
<evidence type="ECO:0000256" key="3">
    <source>
        <dbReference type="ARBA" id="ARBA00022829"/>
    </source>
</evidence>
<dbReference type="InterPro" id="IPR036390">
    <property type="entry name" value="WH_DNA-bd_sf"/>
</dbReference>
<dbReference type="GO" id="GO:0051304">
    <property type="term" value="P:chromosome separation"/>
    <property type="evidence" value="ECO:0007669"/>
    <property type="project" value="InterPro"/>
</dbReference>
<dbReference type="PANTHER" id="PTHR34298:SF2">
    <property type="entry name" value="SEGREGATION AND CONDENSATION PROTEIN B"/>
    <property type="match status" value="1"/>
</dbReference>
<reference evidence="5 6" key="1">
    <citation type="journal article" date="2015" name="Nature">
        <title>rRNA introns, odd ribosomes, and small enigmatic genomes across a large radiation of phyla.</title>
        <authorList>
            <person name="Brown C.T."/>
            <person name="Hug L.A."/>
            <person name="Thomas B.C."/>
            <person name="Sharon I."/>
            <person name="Castelle C.J."/>
            <person name="Singh A."/>
            <person name="Wilkins M.J."/>
            <person name="Williams K.H."/>
            <person name="Banfield J.F."/>
        </authorList>
    </citation>
    <scope>NUCLEOTIDE SEQUENCE [LARGE SCALE GENOMIC DNA]</scope>
</reference>
<dbReference type="SUPFAM" id="SSF46785">
    <property type="entry name" value="Winged helix' DNA-binding domain"/>
    <property type="match status" value="2"/>
</dbReference>
<name>A0A0G2BNJ6_9BACT</name>
<organism evidence="5 6">
    <name type="scientific">Candidatus Kaiserbacteria bacterium GW2011_GWA2_58_9</name>
    <dbReference type="NCBI Taxonomy" id="1618672"/>
    <lineage>
        <taxon>Bacteria</taxon>
        <taxon>Candidatus Kaiseribacteriota</taxon>
    </lineage>
</organism>
<dbReference type="EMBL" id="LCSD01000010">
    <property type="protein sequence ID" value="KKW47504.1"/>
    <property type="molecule type" value="Genomic_DNA"/>
</dbReference>
<dbReference type="InterPro" id="IPR005234">
    <property type="entry name" value="ScpB_csome_segregation"/>
</dbReference>
<dbReference type="PANTHER" id="PTHR34298">
    <property type="entry name" value="SEGREGATION AND CONDENSATION PROTEIN B"/>
    <property type="match status" value="1"/>
</dbReference>
<dbReference type="GO" id="GO:0051301">
    <property type="term" value="P:cell division"/>
    <property type="evidence" value="ECO:0007669"/>
    <property type="project" value="UniProtKB-KW"/>
</dbReference>
<dbReference type="InterPro" id="IPR036388">
    <property type="entry name" value="WH-like_DNA-bd_sf"/>
</dbReference>
<evidence type="ECO:0000256" key="1">
    <source>
        <dbReference type="ARBA" id="ARBA00022490"/>
    </source>
</evidence>
<dbReference type="Pfam" id="PF04079">
    <property type="entry name" value="SMC_ScpB"/>
    <property type="match status" value="1"/>
</dbReference>
<gene>
    <name evidence="5" type="ORF">UY98_C0010G0002</name>
</gene>
<dbReference type="Gene3D" id="1.10.10.10">
    <property type="entry name" value="Winged helix-like DNA-binding domain superfamily/Winged helix DNA-binding domain"/>
    <property type="match status" value="2"/>
</dbReference>
<comment type="caution">
    <text evidence="5">The sequence shown here is derived from an EMBL/GenBank/DDBJ whole genome shotgun (WGS) entry which is preliminary data.</text>
</comment>
<keyword evidence="4" id="KW-0131">Cell cycle</keyword>